<dbReference type="Proteomes" id="UP000346198">
    <property type="component" value="Unassembled WGS sequence"/>
</dbReference>
<reference evidence="2 3" key="1">
    <citation type="submission" date="2019-04" db="EMBL/GenBank/DDBJ databases">
        <authorList>
            <person name="Van Vliet M D."/>
        </authorList>
    </citation>
    <scope>NUCLEOTIDE SEQUENCE [LARGE SCALE GENOMIC DNA]</scope>
    <source>
        <strain evidence="2 3">F21</strain>
    </source>
</reference>
<dbReference type="RefSeq" id="WP_136063641.1">
    <property type="nucleotide sequence ID" value="NZ_CAAHFH010000002.1"/>
</dbReference>
<keyword evidence="1" id="KW-0472">Membrane</keyword>
<gene>
    <name evidence="2" type="ORF">SCARR_04327</name>
</gene>
<protein>
    <submittedName>
        <fullName evidence="2">Uncharacterized protein</fullName>
    </submittedName>
</protein>
<keyword evidence="3" id="KW-1185">Reference proteome</keyword>
<feature type="transmembrane region" description="Helical" evidence="1">
    <location>
        <begin position="12"/>
        <end position="34"/>
    </location>
</feature>
<dbReference type="EMBL" id="CAAHFH010000002">
    <property type="protein sequence ID" value="VGO22245.1"/>
    <property type="molecule type" value="Genomic_DNA"/>
</dbReference>
<keyword evidence="1" id="KW-1133">Transmembrane helix</keyword>
<sequence length="102" mass="10876">MGSLMYKQRPSYPSLISAAVVLVLGAVLVCDILKQVDAGEADASSAILTGCLACGISGSLVIAAFARYQFTHLWRNPDPAFVKKRKGSRGCIDRCSKGLKKD</sequence>
<accession>A0A6C2UPP1</accession>
<feature type="transmembrane region" description="Helical" evidence="1">
    <location>
        <begin position="46"/>
        <end position="66"/>
    </location>
</feature>
<evidence type="ECO:0000313" key="3">
    <source>
        <dbReference type="Proteomes" id="UP000346198"/>
    </source>
</evidence>
<evidence type="ECO:0000256" key="1">
    <source>
        <dbReference type="SAM" id="Phobius"/>
    </source>
</evidence>
<dbReference type="AlphaFoldDB" id="A0A6C2UPP1"/>
<evidence type="ECO:0000313" key="2">
    <source>
        <dbReference type="EMBL" id="VGO22245.1"/>
    </source>
</evidence>
<name>A0A6C2UPP1_9BACT</name>
<proteinExistence type="predicted"/>
<organism evidence="2 3">
    <name type="scientific">Pontiella sulfatireligans</name>
    <dbReference type="NCBI Taxonomy" id="2750658"/>
    <lineage>
        <taxon>Bacteria</taxon>
        <taxon>Pseudomonadati</taxon>
        <taxon>Kiritimatiellota</taxon>
        <taxon>Kiritimatiellia</taxon>
        <taxon>Kiritimatiellales</taxon>
        <taxon>Pontiellaceae</taxon>
        <taxon>Pontiella</taxon>
    </lineage>
</organism>
<keyword evidence="1" id="KW-0812">Transmembrane</keyword>